<feature type="transmembrane region" description="Helical" evidence="9">
    <location>
        <begin position="291"/>
        <end position="314"/>
    </location>
</feature>
<name>A0A7U3UZC7_9ACTN</name>
<evidence type="ECO:0000256" key="6">
    <source>
        <dbReference type="ARBA" id="ARBA00023136"/>
    </source>
</evidence>
<dbReference type="NCBIfam" id="TIGR00711">
    <property type="entry name" value="efflux_EmrB"/>
    <property type="match status" value="1"/>
</dbReference>
<proteinExistence type="predicted"/>
<evidence type="ECO:0000259" key="10">
    <source>
        <dbReference type="PROSITE" id="PS50850"/>
    </source>
</evidence>
<evidence type="ECO:0000256" key="8">
    <source>
        <dbReference type="SAM" id="MobiDB-lite"/>
    </source>
</evidence>
<reference evidence="11 12" key="4">
    <citation type="journal article" date="2020" name="Sci. Rep.">
        <title>beta-carboline chemical signals induce reveromycin production through a LuxR family regulator in Streptomyces sp. SN-593.</title>
        <authorList>
            <person name="Panthee S."/>
            <person name="Kito N."/>
            <person name="Hayashi T."/>
            <person name="Shimizu T."/>
            <person name="Ishikawa J."/>
            <person name="Hamamoto H."/>
            <person name="Osada H."/>
            <person name="Takahashi S."/>
        </authorList>
    </citation>
    <scope>NUCLEOTIDE SEQUENCE [LARGE SCALE GENOMIC DNA]</scope>
    <source>
        <strain evidence="11 12">SN-593</strain>
    </source>
</reference>
<dbReference type="AlphaFoldDB" id="A0A7U3UZC7"/>
<evidence type="ECO:0000256" key="9">
    <source>
        <dbReference type="SAM" id="Phobius"/>
    </source>
</evidence>
<keyword evidence="6 9" id="KW-0472">Membrane</keyword>
<feature type="region of interest" description="Disordered" evidence="8">
    <location>
        <begin position="1"/>
        <end position="22"/>
    </location>
</feature>
<dbReference type="Gene3D" id="1.20.1250.20">
    <property type="entry name" value="MFS general substrate transporter like domains"/>
    <property type="match status" value="1"/>
</dbReference>
<feature type="transmembrane region" description="Helical" evidence="9">
    <location>
        <begin position="189"/>
        <end position="211"/>
    </location>
</feature>
<evidence type="ECO:0000256" key="7">
    <source>
        <dbReference type="ARBA" id="ARBA00023251"/>
    </source>
</evidence>
<feature type="domain" description="Major facilitator superfamily (MFS) profile" evidence="10">
    <location>
        <begin position="35"/>
        <end position="485"/>
    </location>
</feature>
<dbReference type="InterPro" id="IPR020846">
    <property type="entry name" value="MFS_dom"/>
</dbReference>
<comment type="subcellular location">
    <subcellularLocation>
        <location evidence="1">Cell membrane</location>
        <topology evidence="1">Multi-pass membrane protein</topology>
    </subcellularLocation>
</comment>
<evidence type="ECO:0000256" key="1">
    <source>
        <dbReference type="ARBA" id="ARBA00004651"/>
    </source>
</evidence>
<evidence type="ECO:0000256" key="5">
    <source>
        <dbReference type="ARBA" id="ARBA00022989"/>
    </source>
</evidence>
<dbReference type="CDD" id="cd17321">
    <property type="entry name" value="MFS_MMR_MDR_like"/>
    <property type="match status" value="1"/>
</dbReference>
<dbReference type="GO" id="GO:0022857">
    <property type="term" value="F:transmembrane transporter activity"/>
    <property type="evidence" value="ECO:0007669"/>
    <property type="project" value="InterPro"/>
</dbReference>
<keyword evidence="5 9" id="KW-1133">Transmembrane helix</keyword>
<reference evidence="11 12" key="2">
    <citation type="journal article" date="2011" name="J. Antibiot.">
        <title>Furaquinocins I and J: novel polyketide isoprenoid hybrid compounds from Streptomyces reveromyceticus SN-593.</title>
        <authorList>
            <person name="Panthee S."/>
            <person name="Takahashi S."/>
            <person name="Takagi H."/>
            <person name="Nogawa T."/>
            <person name="Oowada E."/>
            <person name="Uramoto M."/>
            <person name="Osada H."/>
        </authorList>
    </citation>
    <scope>NUCLEOTIDE SEQUENCE [LARGE SCALE GENOMIC DNA]</scope>
    <source>
        <strain evidence="11 12">SN-593</strain>
    </source>
</reference>
<protein>
    <submittedName>
        <fullName evidence="11">Putative transmembrane efflux protein</fullName>
    </submittedName>
</protein>
<keyword evidence="12" id="KW-1185">Reference proteome</keyword>
<dbReference type="GO" id="GO:0005886">
    <property type="term" value="C:plasma membrane"/>
    <property type="evidence" value="ECO:0007669"/>
    <property type="project" value="UniProtKB-SubCell"/>
</dbReference>
<dbReference type="EMBL" id="AP018365">
    <property type="protein sequence ID" value="BBB01374.1"/>
    <property type="molecule type" value="Genomic_DNA"/>
</dbReference>
<evidence type="ECO:0000313" key="12">
    <source>
        <dbReference type="Proteomes" id="UP000595703"/>
    </source>
</evidence>
<dbReference type="KEGG" id="arev:RVR_8755"/>
<dbReference type="GO" id="GO:0046677">
    <property type="term" value="P:response to antibiotic"/>
    <property type="evidence" value="ECO:0007669"/>
    <property type="project" value="UniProtKB-KW"/>
</dbReference>
<accession>A0A7U3UZC7</accession>
<dbReference type="PRINTS" id="PR01036">
    <property type="entry name" value="TCRTETB"/>
</dbReference>
<dbReference type="InterPro" id="IPR004638">
    <property type="entry name" value="EmrB-like"/>
</dbReference>
<feature type="transmembrane region" description="Helical" evidence="9">
    <location>
        <begin position="32"/>
        <end position="53"/>
    </location>
</feature>
<evidence type="ECO:0000256" key="2">
    <source>
        <dbReference type="ARBA" id="ARBA00022448"/>
    </source>
</evidence>
<feature type="transmembrane region" description="Helical" evidence="9">
    <location>
        <begin position="223"/>
        <end position="243"/>
    </location>
</feature>
<dbReference type="Proteomes" id="UP000595703">
    <property type="component" value="Chromosome"/>
</dbReference>
<reference evidence="11 12" key="1">
    <citation type="journal article" date="2010" name="J. Bacteriol.">
        <title>Biochemical characterization of a novel indole prenyltransferase from Streptomyces sp. SN-593.</title>
        <authorList>
            <person name="Takahashi S."/>
            <person name="Takagi H."/>
            <person name="Toyoda A."/>
            <person name="Uramoto M."/>
            <person name="Nogawa T."/>
            <person name="Ueki M."/>
            <person name="Sakaki Y."/>
            <person name="Osada H."/>
        </authorList>
    </citation>
    <scope>NUCLEOTIDE SEQUENCE [LARGE SCALE GENOMIC DNA]</scope>
    <source>
        <strain evidence="11 12">SN-593</strain>
    </source>
</reference>
<feature type="transmembrane region" description="Helical" evidence="9">
    <location>
        <begin position="355"/>
        <end position="371"/>
    </location>
</feature>
<dbReference type="PANTHER" id="PTHR42718:SF46">
    <property type="entry name" value="BLR6921 PROTEIN"/>
    <property type="match status" value="1"/>
</dbReference>
<keyword evidence="3" id="KW-1003">Cell membrane</keyword>
<sequence>MPSRPPLAPGADASAPSAADPSHGVAKRGVPLAAVAVVACVAQFMVVLDSSIVNVALPAMKSGLGLSASAQQWVVNGYLVAFGGLLLFAARASDLFGRRRVFQIGLIVFSGASLAGGAAQDGWMLLAARVVQGAGAAALAPSSLSLITASHTEPAQRTRAMTWWGVAASGAGAAGIVVGGLLASVSWRWVMLVNVPVGVGLLVASLTCLAPTTTGQRRPRIDLAGALTVTLSAATLVYGVAAAPDAGWGAARVLASLVAGALLLAAFVAVERRSSDPLVPPAVFSVANVRMGNVLTLCMGAVITAPLFFLSLYLQQVLGHSAVRTGLSLLPMVAVISIAVLLSQKLIPVVGARRLVVIGGAVAAAGLVWLGRLPVRSDYLPHVLLPTVVVGAGTGLTMMPAIVASTSGIDRRDAGVASGLLNMCRQLGAALGLAVLVTVAAGVTSHSTSGGAAAVVDGYRVAFDALAALALVTAALALRLRPVPEAAAATDRAEAA</sequence>
<organism evidence="11 12">
    <name type="scientific">Actinacidiphila reveromycinica</name>
    <dbReference type="NCBI Taxonomy" id="659352"/>
    <lineage>
        <taxon>Bacteria</taxon>
        <taxon>Bacillati</taxon>
        <taxon>Actinomycetota</taxon>
        <taxon>Actinomycetes</taxon>
        <taxon>Kitasatosporales</taxon>
        <taxon>Streptomycetaceae</taxon>
        <taxon>Actinacidiphila</taxon>
    </lineage>
</organism>
<gene>
    <name evidence="11" type="ORF">RVR_8755</name>
</gene>
<dbReference type="PROSITE" id="PS50850">
    <property type="entry name" value="MFS"/>
    <property type="match status" value="1"/>
</dbReference>
<feature type="transmembrane region" description="Helical" evidence="9">
    <location>
        <begin position="249"/>
        <end position="270"/>
    </location>
</feature>
<dbReference type="SUPFAM" id="SSF103473">
    <property type="entry name" value="MFS general substrate transporter"/>
    <property type="match status" value="1"/>
</dbReference>
<dbReference type="PANTHER" id="PTHR42718">
    <property type="entry name" value="MAJOR FACILITATOR SUPERFAMILY MULTIDRUG TRANSPORTER MFSC"/>
    <property type="match status" value="1"/>
</dbReference>
<dbReference type="InterPro" id="IPR005829">
    <property type="entry name" value="Sugar_transporter_CS"/>
</dbReference>
<feature type="transmembrane region" description="Helical" evidence="9">
    <location>
        <begin position="458"/>
        <end position="478"/>
    </location>
</feature>
<dbReference type="Gene3D" id="1.20.1720.10">
    <property type="entry name" value="Multidrug resistance protein D"/>
    <property type="match status" value="1"/>
</dbReference>
<feature type="transmembrane region" description="Helical" evidence="9">
    <location>
        <begin position="383"/>
        <end position="406"/>
    </location>
</feature>
<evidence type="ECO:0000313" key="11">
    <source>
        <dbReference type="EMBL" id="BBB01374.1"/>
    </source>
</evidence>
<feature type="transmembrane region" description="Helical" evidence="9">
    <location>
        <begin position="427"/>
        <end position="446"/>
    </location>
</feature>
<keyword evidence="7" id="KW-0046">Antibiotic resistance</keyword>
<keyword evidence="4 9" id="KW-0812">Transmembrane</keyword>
<feature type="transmembrane region" description="Helical" evidence="9">
    <location>
        <begin position="126"/>
        <end position="149"/>
    </location>
</feature>
<reference evidence="11 12" key="3">
    <citation type="journal article" date="2011" name="Nat. Chem. Biol.">
        <title>Reveromycin A biosynthesis uses RevG and RevJ for stereospecific spiroacetal formation.</title>
        <authorList>
            <person name="Takahashi S."/>
            <person name="Toyoda A."/>
            <person name="Sekiyama Y."/>
            <person name="Takagi H."/>
            <person name="Nogawa T."/>
            <person name="Uramoto M."/>
            <person name="Suzuki R."/>
            <person name="Koshino H."/>
            <person name="Kumano T."/>
            <person name="Panthee S."/>
            <person name="Dairi T."/>
            <person name="Ishikawa J."/>
            <person name="Ikeda H."/>
            <person name="Sakaki Y."/>
            <person name="Osada H."/>
        </authorList>
    </citation>
    <scope>NUCLEOTIDE SEQUENCE [LARGE SCALE GENOMIC DNA]</scope>
    <source>
        <strain evidence="11 12">SN-593</strain>
    </source>
</reference>
<feature type="transmembrane region" description="Helical" evidence="9">
    <location>
        <begin position="326"/>
        <end position="343"/>
    </location>
</feature>
<dbReference type="InterPro" id="IPR011701">
    <property type="entry name" value="MFS"/>
</dbReference>
<dbReference type="InterPro" id="IPR036259">
    <property type="entry name" value="MFS_trans_sf"/>
</dbReference>
<evidence type="ECO:0000256" key="4">
    <source>
        <dbReference type="ARBA" id="ARBA00022692"/>
    </source>
</evidence>
<dbReference type="PROSITE" id="PS00216">
    <property type="entry name" value="SUGAR_TRANSPORT_1"/>
    <property type="match status" value="1"/>
</dbReference>
<dbReference type="Pfam" id="PF07690">
    <property type="entry name" value="MFS_1"/>
    <property type="match status" value="1"/>
</dbReference>
<feature type="transmembrane region" description="Helical" evidence="9">
    <location>
        <begin position="161"/>
        <end position="183"/>
    </location>
</feature>
<feature type="transmembrane region" description="Helical" evidence="9">
    <location>
        <begin position="73"/>
        <end position="89"/>
    </location>
</feature>
<keyword evidence="2" id="KW-0813">Transport</keyword>
<feature type="compositionally biased region" description="Low complexity" evidence="8">
    <location>
        <begin position="9"/>
        <end position="22"/>
    </location>
</feature>
<evidence type="ECO:0000256" key="3">
    <source>
        <dbReference type="ARBA" id="ARBA00022475"/>
    </source>
</evidence>
<dbReference type="RefSeq" id="WP_202237282.1">
    <property type="nucleotide sequence ID" value="NZ_AP018365.1"/>
</dbReference>
<feature type="transmembrane region" description="Helical" evidence="9">
    <location>
        <begin position="101"/>
        <end position="120"/>
    </location>
</feature>